<comment type="caution">
    <text evidence="2">The sequence shown here is derived from an EMBL/GenBank/DDBJ whole genome shotgun (WGS) entry which is preliminary data.</text>
</comment>
<evidence type="ECO:0000259" key="1">
    <source>
        <dbReference type="Pfam" id="PF09361"/>
    </source>
</evidence>
<keyword evidence="3" id="KW-1185">Reference proteome</keyword>
<name>A0A2G8TB83_9BURK</name>
<proteinExistence type="predicted"/>
<accession>A0A2G8TB83</accession>
<gene>
    <name evidence="2" type="ORF">CR105_19700</name>
</gene>
<dbReference type="NCBIfam" id="TIGR01841">
    <property type="entry name" value="phasin"/>
    <property type="match status" value="1"/>
</dbReference>
<evidence type="ECO:0000313" key="3">
    <source>
        <dbReference type="Proteomes" id="UP000230390"/>
    </source>
</evidence>
<protein>
    <submittedName>
        <fullName evidence="2">Phasin family protein</fullName>
    </submittedName>
</protein>
<dbReference type="OrthoDB" id="5298576at2"/>
<dbReference type="RefSeq" id="WP_099791340.1">
    <property type="nucleotide sequence ID" value="NZ_JBHLYV010000018.1"/>
</dbReference>
<sequence length="190" mass="20023">MFTNPEQFASATKTLFELQMMTFNALTSKAVQGVEQVVALNLATAKNSVEGSMAAGKEISQAKDPKAAMAAAASLAKPGMEGVVEYRDQMKVIIDEIRTEFTQAADAHVAEAKSALTALIYDVTQNVKPGQPNAVEIIKTAIDNAFQGYEQVTKATRQAVQTVEEQIAKATAQVGDGVAAAGKAAQNNDS</sequence>
<evidence type="ECO:0000313" key="2">
    <source>
        <dbReference type="EMBL" id="PIL43243.1"/>
    </source>
</evidence>
<dbReference type="InterPro" id="IPR018968">
    <property type="entry name" value="Phasin"/>
</dbReference>
<organism evidence="2 3">
    <name type="scientific">Massilia eurypsychrophila</name>
    <dbReference type="NCBI Taxonomy" id="1485217"/>
    <lineage>
        <taxon>Bacteria</taxon>
        <taxon>Pseudomonadati</taxon>
        <taxon>Pseudomonadota</taxon>
        <taxon>Betaproteobacteria</taxon>
        <taxon>Burkholderiales</taxon>
        <taxon>Oxalobacteraceae</taxon>
        <taxon>Telluria group</taxon>
        <taxon>Massilia</taxon>
    </lineage>
</organism>
<dbReference type="EMBL" id="PDOC01000015">
    <property type="protein sequence ID" value="PIL43243.1"/>
    <property type="molecule type" value="Genomic_DNA"/>
</dbReference>
<dbReference type="Proteomes" id="UP000230390">
    <property type="component" value="Unassembled WGS sequence"/>
</dbReference>
<reference evidence="2 3" key="1">
    <citation type="submission" date="2017-10" db="EMBL/GenBank/DDBJ databases">
        <title>Massilia psychrophilum sp. nov., a novel purple-pigmented bacterium isolated from Tianshan glacier, Xinjiang Municipality, China.</title>
        <authorList>
            <person name="Wang H."/>
        </authorList>
    </citation>
    <scope>NUCLEOTIDE SEQUENCE [LARGE SCALE GENOMIC DNA]</scope>
    <source>
        <strain evidence="2 3">JCM 30074</strain>
    </source>
</reference>
<dbReference type="Pfam" id="PF09361">
    <property type="entry name" value="Phasin_2"/>
    <property type="match status" value="1"/>
</dbReference>
<dbReference type="AlphaFoldDB" id="A0A2G8TB83"/>
<feature type="domain" description="Phasin" evidence="1">
    <location>
        <begin position="6"/>
        <end position="108"/>
    </location>
</feature>
<dbReference type="InterPro" id="IPR010127">
    <property type="entry name" value="Phasin_subfam-1"/>
</dbReference>